<dbReference type="Gene3D" id="6.20.10.30">
    <property type="match status" value="1"/>
</dbReference>
<feature type="binding site" evidence="11">
    <location>
        <begin position="41"/>
        <end position="45"/>
    </location>
    <ligand>
        <name>NAD(+)</name>
        <dbReference type="ChEBI" id="CHEBI:57540"/>
    </ligand>
</feature>
<sequence>MLKLFSLDQENDSKKRIEELRKEIERYNYYYYTKNESIISDFEFDKLLKELEELEKKYPEYKIEKSPTKYVGATDLKESKFTKVVHKKPMLSLSNSYNIEDIIAFTERVEKNLEYKHEKLEYVLELKLDGASISVTYENGELKRAVTRGDGIEGEDVTDNILAIETIPNYLKEKINIEVRGEIVLPLTRFEKLNEERLANGEEIFANPRNAASGTLRQLDSQIVKERGLDAYFYYVVDPLTHGLKTHKESLDYLDKVGIKTTKIAEVIDDLTVMEKRIAFWETEREKLDFETDGLVIKLNNIDLWEEVGYTTKSPRWAIAYKFPAKQVTTKLLGITWQVGRTGKVTPVAELEEVELSGSKVKRASLHNMDEILRKDIRIGDRVFIEKAAEIIPQVVSSVKEVRTGDEKEVVAPTNCPVCNSILEKEEGLVDLKCVNPNCPAIIQGSIEYFVSRDAMNISGFGSKIVERMLQLNYIKDITDIYELSKYKEELMQLDKMGEKSVEKLLASIEKSKERPYSKTLYALGIPFVGKFLANVLAKKSKNIEVLSLMTKEELLEIDGVGEKVAQSVYNFFKNEKSIETIEKLKEYGVNFGKIDDKREEKIVEHGKFSGKTFLFTGKLQKFKREEIKDLIESLGGVNLSSVSKKLNYLIVGEDAGSKLKKAEELESVIILTEDEFIKMTK</sequence>
<dbReference type="SMART" id="SM00278">
    <property type="entry name" value="HhH1"/>
    <property type="match status" value="3"/>
</dbReference>
<gene>
    <name evidence="11 14" type="primary">ligA</name>
    <name evidence="14" type="ORF">RFV38_04920</name>
</gene>
<keyword evidence="8 11" id="KW-0520">NAD</keyword>
<evidence type="ECO:0000256" key="11">
    <source>
        <dbReference type="HAMAP-Rule" id="MF_01588"/>
    </source>
</evidence>
<accession>A0ABU4W9M5</accession>
<dbReference type="InterPro" id="IPR004150">
    <property type="entry name" value="NAD_DNA_ligase_OB"/>
</dbReference>
<comment type="caution">
    <text evidence="14">The sequence shown here is derived from an EMBL/GenBank/DDBJ whole genome shotgun (WGS) entry which is preliminary data.</text>
</comment>
<dbReference type="InterPro" id="IPR013839">
    <property type="entry name" value="DNAligase_adenylation"/>
</dbReference>
<feature type="binding site" evidence="11">
    <location>
        <position position="434"/>
    </location>
    <ligand>
        <name>Zn(2+)</name>
        <dbReference type="ChEBI" id="CHEBI:29105"/>
    </ligand>
</feature>
<dbReference type="InterPro" id="IPR003583">
    <property type="entry name" value="Hlx-hairpin-Hlx_DNA-bd_motif"/>
</dbReference>
<keyword evidence="9 11" id="KW-0234">DNA repair</keyword>
<dbReference type="Gene3D" id="1.10.150.20">
    <property type="entry name" value="5' to 3' exonuclease, C-terminal subdomain"/>
    <property type="match status" value="2"/>
</dbReference>
<feature type="binding site" evidence="11">
    <location>
        <begin position="92"/>
        <end position="93"/>
    </location>
    <ligand>
        <name>NAD(+)</name>
        <dbReference type="ChEBI" id="CHEBI:57540"/>
    </ligand>
</feature>
<protein>
    <recommendedName>
        <fullName evidence="11">DNA ligase</fullName>
        <ecNumber evidence="11">6.5.1.2</ecNumber>
    </recommendedName>
    <alternativeName>
        <fullName evidence="11">Polydeoxyribonucleotide synthase [NAD(+)]</fullName>
    </alternativeName>
</protein>
<evidence type="ECO:0000259" key="13">
    <source>
        <dbReference type="PROSITE" id="PS50172"/>
    </source>
</evidence>
<keyword evidence="15" id="KW-1185">Reference proteome</keyword>
<evidence type="ECO:0000256" key="2">
    <source>
        <dbReference type="ARBA" id="ARBA00022598"/>
    </source>
</evidence>
<dbReference type="Pfam" id="PF03119">
    <property type="entry name" value="DNA_ligase_ZBD"/>
    <property type="match status" value="1"/>
</dbReference>
<dbReference type="EMBL" id="JAVIKH010000005">
    <property type="protein sequence ID" value="MDX8335840.1"/>
    <property type="molecule type" value="Genomic_DNA"/>
</dbReference>
<dbReference type="PANTHER" id="PTHR23389">
    <property type="entry name" value="CHROMOSOME TRANSMISSION FIDELITY FACTOR 18"/>
    <property type="match status" value="1"/>
</dbReference>
<keyword evidence="7 11" id="KW-0460">Magnesium</keyword>
<feature type="binding site" evidence="11">
    <location>
        <position position="439"/>
    </location>
    <ligand>
        <name>Zn(2+)</name>
        <dbReference type="ChEBI" id="CHEBI:29105"/>
    </ligand>
</feature>
<dbReference type="Gene3D" id="1.10.287.610">
    <property type="entry name" value="Helix hairpin bin"/>
    <property type="match status" value="1"/>
</dbReference>
<name>A0ABU4W9M5_9FUSO</name>
<dbReference type="NCBIfam" id="NF005932">
    <property type="entry name" value="PRK07956.1"/>
    <property type="match status" value="1"/>
</dbReference>
<keyword evidence="4 11" id="KW-0479">Metal-binding</keyword>
<keyword evidence="6 11" id="KW-0862">Zinc</keyword>
<feature type="active site" description="N6-AMP-lysine intermediate" evidence="11">
    <location>
        <position position="127"/>
    </location>
</feature>
<dbReference type="Pfam" id="PF01653">
    <property type="entry name" value="DNA_ligase_aden"/>
    <property type="match status" value="1"/>
</dbReference>
<feature type="binding site" evidence="11">
    <location>
        <position position="322"/>
    </location>
    <ligand>
        <name>NAD(+)</name>
        <dbReference type="ChEBI" id="CHEBI:57540"/>
    </ligand>
</feature>
<dbReference type="InterPro" id="IPR013840">
    <property type="entry name" value="DNAligase_N"/>
</dbReference>
<feature type="binding site" evidence="11">
    <location>
        <position position="148"/>
    </location>
    <ligand>
        <name>NAD(+)</name>
        <dbReference type="ChEBI" id="CHEBI:57540"/>
    </ligand>
</feature>
<evidence type="ECO:0000256" key="6">
    <source>
        <dbReference type="ARBA" id="ARBA00022833"/>
    </source>
</evidence>
<dbReference type="PROSITE" id="PS50172">
    <property type="entry name" value="BRCT"/>
    <property type="match status" value="1"/>
</dbReference>
<evidence type="ECO:0000313" key="14">
    <source>
        <dbReference type="EMBL" id="MDX8335840.1"/>
    </source>
</evidence>
<comment type="cofactor">
    <cofactor evidence="11">
        <name>Mg(2+)</name>
        <dbReference type="ChEBI" id="CHEBI:18420"/>
    </cofactor>
    <cofactor evidence="11">
        <name>Mn(2+)</name>
        <dbReference type="ChEBI" id="CHEBI:29035"/>
    </cofactor>
</comment>
<dbReference type="Proteomes" id="UP001279681">
    <property type="component" value="Unassembled WGS sequence"/>
</dbReference>
<comment type="similarity">
    <text evidence="11">Belongs to the NAD-dependent DNA ligase family. LigA subfamily.</text>
</comment>
<feature type="binding site" evidence="11">
    <location>
        <position position="419"/>
    </location>
    <ligand>
        <name>Zn(2+)</name>
        <dbReference type="ChEBI" id="CHEBI:29105"/>
    </ligand>
</feature>
<keyword evidence="11" id="KW-0464">Manganese</keyword>
<evidence type="ECO:0000256" key="3">
    <source>
        <dbReference type="ARBA" id="ARBA00022705"/>
    </source>
</evidence>
<dbReference type="PANTHER" id="PTHR23389:SF9">
    <property type="entry name" value="DNA LIGASE"/>
    <property type="match status" value="1"/>
</dbReference>
<dbReference type="SMART" id="SM00532">
    <property type="entry name" value="LIGANc"/>
    <property type="match status" value="1"/>
</dbReference>
<dbReference type="Pfam" id="PF00533">
    <property type="entry name" value="BRCT"/>
    <property type="match status" value="1"/>
</dbReference>
<proteinExistence type="inferred from homology"/>
<dbReference type="Gene3D" id="2.40.50.140">
    <property type="entry name" value="Nucleic acid-binding proteins"/>
    <property type="match status" value="1"/>
</dbReference>
<keyword evidence="3 11" id="KW-0235">DNA replication</keyword>
<dbReference type="SUPFAM" id="SSF47781">
    <property type="entry name" value="RuvA domain 2-like"/>
    <property type="match status" value="1"/>
</dbReference>
<evidence type="ECO:0000256" key="7">
    <source>
        <dbReference type="ARBA" id="ARBA00022842"/>
    </source>
</evidence>
<keyword evidence="5 11" id="KW-0227">DNA damage</keyword>
<dbReference type="NCBIfam" id="TIGR00575">
    <property type="entry name" value="dnlj"/>
    <property type="match status" value="1"/>
</dbReference>
<feature type="domain" description="BRCT" evidence="13">
    <location>
        <begin position="609"/>
        <end position="682"/>
    </location>
</feature>
<dbReference type="Gene3D" id="3.40.50.10190">
    <property type="entry name" value="BRCT domain"/>
    <property type="match status" value="1"/>
</dbReference>
<evidence type="ECO:0000256" key="10">
    <source>
        <dbReference type="ARBA" id="ARBA00034005"/>
    </source>
</evidence>
<dbReference type="Pfam" id="PF03120">
    <property type="entry name" value="OB_DNA_ligase"/>
    <property type="match status" value="1"/>
</dbReference>
<dbReference type="InterPro" id="IPR012340">
    <property type="entry name" value="NA-bd_OB-fold"/>
</dbReference>
<dbReference type="GO" id="GO:0003911">
    <property type="term" value="F:DNA ligase (NAD+) activity"/>
    <property type="evidence" value="ECO:0007669"/>
    <property type="project" value="UniProtKB-EC"/>
</dbReference>
<reference evidence="15" key="1">
    <citation type="submission" date="2023-07" db="EMBL/GenBank/DDBJ databases">
        <authorList>
            <person name="Colorado M.A."/>
            <person name="Villamil L.M."/>
            <person name="Melo J.F."/>
            <person name="Rodriguez J.A."/>
            <person name="Ruiz R.Y."/>
        </authorList>
    </citation>
    <scope>NUCLEOTIDE SEQUENCE [LARGE SCALE GENOMIC DNA]</scope>
    <source>
        <strain evidence="15">C33</strain>
    </source>
</reference>
<dbReference type="Pfam" id="PF12826">
    <property type="entry name" value="HHH_2"/>
    <property type="match status" value="1"/>
</dbReference>
<dbReference type="EC" id="6.5.1.2" evidence="11"/>
<feature type="coiled-coil region" evidence="12">
    <location>
        <begin position="7"/>
        <end position="64"/>
    </location>
</feature>
<keyword evidence="12" id="KW-0175">Coiled coil</keyword>
<evidence type="ECO:0000256" key="4">
    <source>
        <dbReference type="ARBA" id="ARBA00022723"/>
    </source>
</evidence>
<dbReference type="SUPFAM" id="SSF52113">
    <property type="entry name" value="BRCT domain"/>
    <property type="match status" value="1"/>
</dbReference>
<evidence type="ECO:0000256" key="9">
    <source>
        <dbReference type="ARBA" id="ARBA00023204"/>
    </source>
</evidence>
<evidence type="ECO:0000256" key="8">
    <source>
        <dbReference type="ARBA" id="ARBA00023027"/>
    </source>
</evidence>
<dbReference type="PIRSF" id="PIRSF001604">
    <property type="entry name" value="LigA"/>
    <property type="match status" value="1"/>
</dbReference>
<feature type="binding site" evidence="11">
    <location>
        <position position="182"/>
    </location>
    <ligand>
        <name>NAD(+)</name>
        <dbReference type="ChEBI" id="CHEBI:57540"/>
    </ligand>
</feature>
<comment type="catalytic activity">
    <reaction evidence="10 11">
        <text>NAD(+) + (deoxyribonucleotide)n-3'-hydroxyl + 5'-phospho-(deoxyribonucleotide)m = (deoxyribonucleotide)n+m + AMP + beta-nicotinamide D-nucleotide.</text>
        <dbReference type="EC" id="6.5.1.2"/>
    </reaction>
</comment>
<dbReference type="InterPro" id="IPR036420">
    <property type="entry name" value="BRCT_dom_sf"/>
</dbReference>
<dbReference type="CDD" id="cd00114">
    <property type="entry name" value="LIGANc"/>
    <property type="match status" value="1"/>
</dbReference>
<dbReference type="SUPFAM" id="SSF50249">
    <property type="entry name" value="Nucleic acid-binding proteins"/>
    <property type="match status" value="1"/>
</dbReference>
<dbReference type="InterPro" id="IPR004149">
    <property type="entry name" value="Znf_DNAligase_C4"/>
</dbReference>
<dbReference type="Gene3D" id="3.30.470.30">
    <property type="entry name" value="DNA ligase/mRNA capping enzyme"/>
    <property type="match status" value="1"/>
</dbReference>
<dbReference type="SMART" id="SM00292">
    <property type="entry name" value="BRCT"/>
    <property type="match status" value="1"/>
</dbReference>
<dbReference type="HAMAP" id="MF_01588">
    <property type="entry name" value="DNA_ligase_A"/>
    <property type="match status" value="1"/>
</dbReference>
<dbReference type="PROSITE" id="PS01055">
    <property type="entry name" value="DNA_LIGASE_N1"/>
    <property type="match status" value="1"/>
</dbReference>
<feature type="binding site" evidence="11">
    <location>
        <position position="298"/>
    </location>
    <ligand>
        <name>NAD(+)</name>
        <dbReference type="ChEBI" id="CHEBI:57540"/>
    </ligand>
</feature>
<dbReference type="Pfam" id="PF22745">
    <property type="entry name" value="Nlig-Ia"/>
    <property type="match status" value="1"/>
</dbReference>
<dbReference type="InterPro" id="IPR010994">
    <property type="entry name" value="RuvA_2-like"/>
</dbReference>
<organism evidence="14 15">
    <name type="scientific">Candidatus Cetobacterium colombiensis</name>
    <dbReference type="NCBI Taxonomy" id="3073100"/>
    <lineage>
        <taxon>Bacteria</taxon>
        <taxon>Fusobacteriati</taxon>
        <taxon>Fusobacteriota</taxon>
        <taxon>Fusobacteriia</taxon>
        <taxon>Fusobacteriales</taxon>
        <taxon>Fusobacteriaceae</taxon>
        <taxon>Cetobacterium</taxon>
    </lineage>
</organism>
<keyword evidence="2 11" id="KW-0436">Ligase</keyword>
<dbReference type="SUPFAM" id="SSF56091">
    <property type="entry name" value="DNA ligase/mRNA capping enzyme, catalytic domain"/>
    <property type="match status" value="1"/>
</dbReference>
<evidence type="ECO:0000256" key="5">
    <source>
        <dbReference type="ARBA" id="ARBA00022763"/>
    </source>
</evidence>
<dbReference type="RefSeq" id="WP_320313246.1">
    <property type="nucleotide sequence ID" value="NZ_JAVIKH010000005.1"/>
</dbReference>
<evidence type="ECO:0000256" key="12">
    <source>
        <dbReference type="SAM" id="Coils"/>
    </source>
</evidence>
<dbReference type="CDD" id="cd17748">
    <property type="entry name" value="BRCT_DNA_ligase_like"/>
    <property type="match status" value="1"/>
</dbReference>
<dbReference type="InterPro" id="IPR001679">
    <property type="entry name" value="DNA_ligase"/>
</dbReference>
<dbReference type="InterPro" id="IPR001357">
    <property type="entry name" value="BRCT_dom"/>
</dbReference>
<evidence type="ECO:0000313" key="15">
    <source>
        <dbReference type="Proteomes" id="UP001279681"/>
    </source>
</evidence>
<evidence type="ECO:0000256" key="1">
    <source>
        <dbReference type="ARBA" id="ARBA00004067"/>
    </source>
</evidence>
<comment type="function">
    <text evidence="1 11">DNA ligase that catalyzes the formation of phosphodiester linkages between 5'-phosphoryl and 3'-hydroxyl groups in double-stranded DNA using NAD as a coenzyme and as the energy source for the reaction. It is essential for DNA replication and repair of damaged DNA.</text>
</comment>
<feature type="binding site" evidence="11">
    <location>
        <position position="125"/>
    </location>
    <ligand>
        <name>NAD(+)</name>
        <dbReference type="ChEBI" id="CHEBI:57540"/>
    </ligand>
</feature>
<dbReference type="InterPro" id="IPR018239">
    <property type="entry name" value="DNA_ligase_AS"/>
</dbReference>
<dbReference type="InterPro" id="IPR041663">
    <property type="entry name" value="DisA/LigA_HHH"/>
</dbReference>
<feature type="binding site" evidence="11">
    <location>
        <position position="416"/>
    </location>
    <ligand>
        <name>Zn(2+)</name>
        <dbReference type="ChEBI" id="CHEBI:29105"/>
    </ligand>
</feature>